<keyword evidence="2" id="KW-1185">Reference proteome</keyword>
<dbReference type="PROSITE" id="PS51257">
    <property type="entry name" value="PROKAR_LIPOPROTEIN"/>
    <property type="match status" value="1"/>
</dbReference>
<reference evidence="1 2" key="1">
    <citation type="submission" date="2016-10" db="EMBL/GenBank/DDBJ databases">
        <title>Arsenicibacter rosenii gen. nov., sp. nov., an efficient arsenic-methylating bacterium isolated from an arsenic-contaminated paddy soil.</title>
        <authorList>
            <person name="Huang K."/>
        </authorList>
    </citation>
    <scope>NUCLEOTIDE SEQUENCE [LARGE SCALE GENOMIC DNA]</scope>
    <source>
        <strain evidence="1 2">SM-1</strain>
    </source>
</reference>
<dbReference type="Proteomes" id="UP000181790">
    <property type="component" value="Unassembled WGS sequence"/>
</dbReference>
<dbReference type="RefSeq" id="WP_071503762.1">
    <property type="nucleotide sequence ID" value="NZ_MORL01000006.1"/>
</dbReference>
<gene>
    <name evidence="1" type="ORF">BLX24_13920</name>
</gene>
<evidence type="ECO:0000313" key="1">
    <source>
        <dbReference type="EMBL" id="OIN58657.1"/>
    </source>
</evidence>
<dbReference type="Gene3D" id="2.60.40.2340">
    <property type="match status" value="1"/>
</dbReference>
<protein>
    <recommendedName>
        <fullName evidence="3">DUF5018 domain-containing protein</fullName>
    </recommendedName>
</protein>
<dbReference type="OrthoDB" id="1033440at2"/>
<comment type="caution">
    <text evidence="1">The sequence shown here is derived from an EMBL/GenBank/DDBJ whole genome shotgun (WGS) entry which is preliminary data.</text>
</comment>
<name>A0A1S2VIR3_9BACT</name>
<proteinExistence type="predicted"/>
<sequence>MKKGIFYIVFAIAGLLVFGGCTKEPVDDAGLLVTGRSQCYMSFFDLLGSDHRTVLVSGSMQIDTVAQTVTAVARFGTNMTRVKPYSSVVTDATVEPRMGEWVDFSQPMQYTVVSGNRKVRKTYTITVTVQK</sequence>
<evidence type="ECO:0000313" key="2">
    <source>
        <dbReference type="Proteomes" id="UP000181790"/>
    </source>
</evidence>
<dbReference type="AlphaFoldDB" id="A0A1S2VIR3"/>
<organism evidence="1 2">
    <name type="scientific">Arsenicibacter rosenii</name>
    <dbReference type="NCBI Taxonomy" id="1750698"/>
    <lineage>
        <taxon>Bacteria</taxon>
        <taxon>Pseudomonadati</taxon>
        <taxon>Bacteroidota</taxon>
        <taxon>Cytophagia</taxon>
        <taxon>Cytophagales</taxon>
        <taxon>Spirosomataceae</taxon>
        <taxon>Arsenicibacter</taxon>
    </lineage>
</organism>
<evidence type="ECO:0008006" key="3">
    <source>
        <dbReference type="Google" id="ProtNLM"/>
    </source>
</evidence>
<dbReference type="EMBL" id="MORL01000006">
    <property type="protein sequence ID" value="OIN58657.1"/>
    <property type="molecule type" value="Genomic_DNA"/>
</dbReference>
<accession>A0A1S2VIR3</accession>